<organism evidence="1 2">
    <name type="scientific">Adineta steineri</name>
    <dbReference type="NCBI Taxonomy" id="433720"/>
    <lineage>
        <taxon>Eukaryota</taxon>
        <taxon>Metazoa</taxon>
        <taxon>Spiralia</taxon>
        <taxon>Gnathifera</taxon>
        <taxon>Rotifera</taxon>
        <taxon>Eurotatoria</taxon>
        <taxon>Bdelloidea</taxon>
        <taxon>Adinetida</taxon>
        <taxon>Adinetidae</taxon>
        <taxon>Adineta</taxon>
    </lineage>
</organism>
<evidence type="ECO:0000313" key="2">
    <source>
        <dbReference type="Proteomes" id="UP000663844"/>
    </source>
</evidence>
<accession>A0A820NLX3</accession>
<protein>
    <submittedName>
        <fullName evidence="1">Uncharacterized protein</fullName>
    </submittedName>
</protein>
<dbReference type="EMBL" id="CAJOAZ010025395">
    <property type="protein sequence ID" value="CAF4392826.1"/>
    <property type="molecule type" value="Genomic_DNA"/>
</dbReference>
<reference evidence="1" key="1">
    <citation type="submission" date="2021-02" db="EMBL/GenBank/DDBJ databases">
        <authorList>
            <person name="Nowell W R."/>
        </authorList>
    </citation>
    <scope>NUCLEOTIDE SEQUENCE</scope>
</reference>
<sequence length="126" mass="14851">TKQTELFIQKNPFENQIESLKHQALGQFITQNISFQRLKLERKPSQKSIEILKDFIKKIQNSFEEKQKYIGYQLEQFRLIPELLKRLMTYYCCFATQLPLFESSKDLLRQIEQNTVITIATSTGSG</sequence>
<dbReference type="Proteomes" id="UP000663844">
    <property type="component" value="Unassembled WGS sequence"/>
</dbReference>
<feature type="non-terminal residue" evidence="1">
    <location>
        <position position="1"/>
    </location>
</feature>
<evidence type="ECO:0000313" key="1">
    <source>
        <dbReference type="EMBL" id="CAF4392826.1"/>
    </source>
</evidence>
<name>A0A820NLX3_9BILA</name>
<gene>
    <name evidence="1" type="ORF">OXD698_LOCUS51006</name>
</gene>
<proteinExistence type="predicted"/>
<dbReference type="AlphaFoldDB" id="A0A820NLX3"/>
<comment type="caution">
    <text evidence="1">The sequence shown here is derived from an EMBL/GenBank/DDBJ whole genome shotgun (WGS) entry which is preliminary data.</text>
</comment>